<comment type="function">
    <text evidence="8 9">Catalyzes the reduction of 1-pyrroline-5-carboxylate (PCA) to L-proline.</text>
</comment>
<keyword evidence="5 9" id="KW-0641">Proline biosynthesis</keyword>
<evidence type="ECO:0000256" key="8">
    <source>
        <dbReference type="ARBA" id="ARBA00058118"/>
    </source>
</evidence>
<evidence type="ECO:0000256" key="5">
    <source>
        <dbReference type="ARBA" id="ARBA00022650"/>
    </source>
</evidence>
<evidence type="ECO:0000256" key="12">
    <source>
        <dbReference type="RuleBase" id="RU003903"/>
    </source>
</evidence>
<dbReference type="InterPro" id="IPR000304">
    <property type="entry name" value="Pyrroline-COOH_reductase"/>
</dbReference>
<keyword evidence="7 9" id="KW-0560">Oxidoreductase</keyword>
<dbReference type="FunFam" id="1.10.3730.10:FF:000001">
    <property type="entry name" value="Pyrroline-5-carboxylate reductase"/>
    <property type="match status" value="1"/>
</dbReference>
<feature type="binding site" evidence="11">
    <location>
        <begin position="5"/>
        <end position="10"/>
    </location>
    <ligand>
        <name>NADP(+)</name>
        <dbReference type="ChEBI" id="CHEBI:58349"/>
    </ligand>
</feature>
<gene>
    <name evidence="9 15" type="primary">proC</name>
    <name evidence="15" type="ORF">ABG79_01207</name>
</gene>
<dbReference type="PANTHER" id="PTHR11645">
    <property type="entry name" value="PYRROLINE-5-CARBOXYLATE REDUCTASE"/>
    <property type="match status" value="1"/>
</dbReference>
<comment type="catalytic activity">
    <reaction evidence="9 12">
        <text>L-proline + NADP(+) = (S)-1-pyrroline-5-carboxylate + NADPH + 2 H(+)</text>
        <dbReference type="Rhea" id="RHEA:14109"/>
        <dbReference type="ChEBI" id="CHEBI:15378"/>
        <dbReference type="ChEBI" id="CHEBI:17388"/>
        <dbReference type="ChEBI" id="CHEBI:57783"/>
        <dbReference type="ChEBI" id="CHEBI:58349"/>
        <dbReference type="ChEBI" id="CHEBI:60039"/>
        <dbReference type="EC" id="1.5.1.2"/>
    </reaction>
</comment>
<evidence type="ECO:0000256" key="7">
    <source>
        <dbReference type="ARBA" id="ARBA00023002"/>
    </source>
</evidence>
<evidence type="ECO:0000256" key="6">
    <source>
        <dbReference type="ARBA" id="ARBA00022857"/>
    </source>
</evidence>
<proteinExistence type="inferred from homology"/>
<reference evidence="15 16" key="1">
    <citation type="submission" date="2015-09" db="EMBL/GenBank/DDBJ databases">
        <title>Draft genome sequence of a Caloramator mitchellensis, a moderate thermophile from the Great Artesian Basin of Australia.</title>
        <authorList>
            <person name="Patel B.K."/>
        </authorList>
    </citation>
    <scope>NUCLEOTIDE SEQUENCE [LARGE SCALE GENOMIC DNA]</scope>
    <source>
        <strain evidence="15 16">VF08</strain>
    </source>
</reference>
<organism evidence="15 16">
    <name type="scientific">Caloramator mitchellensis</name>
    <dbReference type="NCBI Taxonomy" id="908809"/>
    <lineage>
        <taxon>Bacteria</taxon>
        <taxon>Bacillati</taxon>
        <taxon>Bacillota</taxon>
        <taxon>Clostridia</taxon>
        <taxon>Eubacteriales</taxon>
        <taxon>Clostridiaceae</taxon>
        <taxon>Caloramator</taxon>
    </lineage>
</organism>
<evidence type="ECO:0000313" key="16">
    <source>
        <dbReference type="Proteomes" id="UP000052015"/>
    </source>
</evidence>
<dbReference type="AlphaFoldDB" id="A0A0R3JU03"/>
<dbReference type="PATRIC" id="fig|908809.3.peg.1216"/>
<dbReference type="GO" id="GO:0005737">
    <property type="term" value="C:cytoplasm"/>
    <property type="evidence" value="ECO:0007669"/>
    <property type="project" value="UniProtKB-SubCell"/>
</dbReference>
<keyword evidence="16" id="KW-1185">Reference proteome</keyword>
<dbReference type="FunFam" id="3.40.50.720:FF:000190">
    <property type="entry name" value="Pyrroline-5-carboxylate reductase"/>
    <property type="match status" value="1"/>
</dbReference>
<comment type="subcellular location">
    <subcellularLocation>
        <location evidence="1 9">Cytoplasm</location>
    </subcellularLocation>
</comment>
<dbReference type="PIRSF" id="PIRSF000193">
    <property type="entry name" value="Pyrrol-5-carb_rd"/>
    <property type="match status" value="1"/>
</dbReference>
<protein>
    <recommendedName>
        <fullName evidence="9 10">Pyrroline-5-carboxylate reductase</fullName>
        <shortName evidence="9">P5C reductase</shortName>
        <shortName evidence="9">P5CR</shortName>
        <ecNumber evidence="9 10">1.5.1.2</ecNumber>
    </recommendedName>
    <alternativeName>
        <fullName evidence="9">PCA reductase</fullName>
    </alternativeName>
</protein>
<evidence type="ECO:0000256" key="9">
    <source>
        <dbReference type="HAMAP-Rule" id="MF_01925"/>
    </source>
</evidence>
<dbReference type="InterPro" id="IPR036291">
    <property type="entry name" value="NAD(P)-bd_dom_sf"/>
</dbReference>
<evidence type="ECO:0000259" key="13">
    <source>
        <dbReference type="Pfam" id="PF03807"/>
    </source>
</evidence>
<evidence type="ECO:0000256" key="2">
    <source>
        <dbReference type="ARBA" id="ARBA00005525"/>
    </source>
</evidence>
<dbReference type="PROSITE" id="PS00521">
    <property type="entry name" value="P5CR"/>
    <property type="match status" value="1"/>
</dbReference>
<dbReference type="NCBIfam" id="TIGR00112">
    <property type="entry name" value="proC"/>
    <property type="match status" value="1"/>
</dbReference>
<dbReference type="PANTHER" id="PTHR11645:SF0">
    <property type="entry name" value="PYRROLINE-5-CARBOXYLATE REDUCTASE 3"/>
    <property type="match status" value="1"/>
</dbReference>
<dbReference type="UniPathway" id="UPA00098">
    <property type="reaction ID" value="UER00361"/>
</dbReference>
<evidence type="ECO:0000256" key="4">
    <source>
        <dbReference type="ARBA" id="ARBA00022605"/>
    </source>
</evidence>
<dbReference type="RefSeq" id="WP_057978139.1">
    <property type="nucleotide sequence ID" value="NZ_LKHP01000005.1"/>
</dbReference>
<comment type="caution">
    <text evidence="15">The sequence shown here is derived from an EMBL/GenBank/DDBJ whole genome shotgun (WGS) entry which is preliminary data.</text>
</comment>
<name>A0A0R3JU03_CALMK</name>
<dbReference type="Pfam" id="PF03807">
    <property type="entry name" value="F420_oxidored"/>
    <property type="match status" value="1"/>
</dbReference>
<feature type="domain" description="Pyrroline-5-carboxylate reductase catalytic N-terminal" evidence="13">
    <location>
        <begin position="2"/>
        <end position="93"/>
    </location>
</feature>
<dbReference type="OrthoDB" id="9805754at2"/>
<evidence type="ECO:0000256" key="10">
    <source>
        <dbReference type="NCBIfam" id="TIGR00112"/>
    </source>
</evidence>
<dbReference type="InterPro" id="IPR029036">
    <property type="entry name" value="P5CR_dimer"/>
</dbReference>
<dbReference type="SUPFAM" id="SSF48179">
    <property type="entry name" value="6-phosphogluconate dehydrogenase C-terminal domain-like"/>
    <property type="match status" value="1"/>
</dbReference>
<evidence type="ECO:0000256" key="1">
    <source>
        <dbReference type="ARBA" id="ARBA00004496"/>
    </source>
</evidence>
<evidence type="ECO:0000259" key="14">
    <source>
        <dbReference type="Pfam" id="PF14748"/>
    </source>
</evidence>
<dbReference type="EMBL" id="LKHP01000005">
    <property type="protein sequence ID" value="KRQ87017.1"/>
    <property type="molecule type" value="Genomic_DNA"/>
</dbReference>
<dbReference type="SUPFAM" id="SSF51735">
    <property type="entry name" value="NAD(P)-binding Rossmann-fold domains"/>
    <property type="match status" value="1"/>
</dbReference>
<dbReference type="GO" id="GO:0055129">
    <property type="term" value="P:L-proline biosynthetic process"/>
    <property type="evidence" value="ECO:0007669"/>
    <property type="project" value="UniProtKB-UniRule"/>
</dbReference>
<dbReference type="EC" id="1.5.1.2" evidence="9 10"/>
<keyword evidence="6 9" id="KW-0521">NADP</keyword>
<evidence type="ECO:0000313" key="15">
    <source>
        <dbReference type="EMBL" id="KRQ87017.1"/>
    </source>
</evidence>
<evidence type="ECO:0000256" key="11">
    <source>
        <dbReference type="PIRSR" id="PIRSR000193-1"/>
    </source>
</evidence>
<evidence type="ECO:0000256" key="3">
    <source>
        <dbReference type="ARBA" id="ARBA00022490"/>
    </source>
</evidence>
<dbReference type="STRING" id="908809.ABG79_01207"/>
<comment type="pathway">
    <text evidence="9 12">Amino-acid biosynthesis; L-proline biosynthesis; L-proline from L-glutamate 5-semialdehyde: step 1/1.</text>
</comment>
<feature type="domain" description="Pyrroline-5-carboxylate reductase dimerisation" evidence="14">
    <location>
        <begin position="155"/>
        <end position="256"/>
    </location>
</feature>
<dbReference type="Pfam" id="PF14748">
    <property type="entry name" value="P5CR_dimer"/>
    <property type="match status" value="1"/>
</dbReference>
<dbReference type="Gene3D" id="1.10.3730.10">
    <property type="entry name" value="ProC C-terminal domain-like"/>
    <property type="match status" value="1"/>
</dbReference>
<sequence length="263" mass="28895">MIGFIGCGNMGAAIIKGMIQGGVEPNIIFAYDHNKNKIEDISAGINVCISEKDVVAKSKYIFIAVKPYAYDNVLHEIKDVLDDEKIIITMAAGYEIKRVEAVVGYKKIIRTMPNTPSLVGKGFIAVSYNEFVNDSEKQYFEGLLRNIGLIKVIKEDLMNAYSAVTGSGPAFVFNFMEAMADAAVLLGIPRKDAYAAVEMMILGSAELALKTERHPAELKDMVTSPGGTTIEGIRTLEEKSLRSAIIECIINTYKKNLDIKNIR</sequence>
<feature type="binding site" evidence="11">
    <location>
        <begin position="64"/>
        <end position="67"/>
    </location>
    <ligand>
        <name>NADP(+)</name>
        <dbReference type="ChEBI" id="CHEBI:58349"/>
    </ligand>
</feature>
<keyword evidence="4 9" id="KW-0028">Amino-acid biosynthesis</keyword>
<dbReference type="InterPro" id="IPR053790">
    <property type="entry name" value="P5CR-like_CS"/>
</dbReference>
<comment type="similarity">
    <text evidence="2 9 12">Belongs to the pyrroline-5-carboxylate reductase family.</text>
</comment>
<dbReference type="Gene3D" id="3.40.50.720">
    <property type="entry name" value="NAD(P)-binding Rossmann-like Domain"/>
    <property type="match status" value="1"/>
</dbReference>
<accession>A0A0R3JU03</accession>
<dbReference type="GO" id="GO:0004735">
    <property type="term" value="F:pyrroline-5-carboxylate reductase activity"/>
    <property type="evidence" value="ECO:0007669"/>
    <property type="project" value="UniProtKB-UniRule"/>
</dbReference>
<dbReference type="InterPro" id="IPR028939">
    <property type="entry name" value="P5C_Rdtase_cat_N"/>
</dbReference>
<dbReference type="HAMAP" id="MF_01925">
    <property type="entry name" value="P5C_reductase"/>
    <property type="match status" value="1"/>
</dbReference>
<keyword evidence="3 9" id="KW-0963">Cytoplasm</keyword>
<dbReference type="InterPro" id="IPR008927">
    <property type="entry name" value="6-PGluconate_DH-like_C_sf"/>
</dbReference>
<comment type="catalytic activity">
    <reaction evidence="9">
        <text>L-proline + NAD(+) = (S)-1-pyrroline-5-carboxylate + NADH + 2 H(+)</text>
        <dbReference type="Rhea" id="RHEA:14105"/>
        <dbReference type="ChEBI" id="CHEBI:15378"/>
        <dbReference type="ChEBI" id="CHEBI:17388"/>
        <dbReference type="ChEBI" id="CHEBI:57540"/>
        <dbReference type="ChEBI" id="CHEBI:57945"/>
        <dbReference type="ChEBI" id="CHEBI:60039"/>
        <dbReference type="EC" id="1.5.1.2"/>
    </reaction>
</comment>
<dbReference type="Proteomes" id="UP000052015">
    <property type="component" value="Unassembled WGS sequence"/>
</dbReference>